<feature type="region of interest" description="Disordered" evidence="5">
    <location>
        <begin position="231"/>
        <end position="258"/>
    </location>
</feature>
<keyword evidence="1" id="KW-0479">Metal-binding</keyword>
<evidence type="ECO:0000256" key="3">
    <source>
        <dbReference type="ARBA" id="ARBA00022833"/>
    </source>
</evidence>
<dbReference type="GO" id="GO:0008270">
    <property type="term" value="F:zinc ion binding"/>
    <property type="evidence" value="ECO:0007669"/>
    <property type="project" value="UniProtKB-KW"/>
</dbReference>
<dbReference type="PROSITE" id="PS51265">
    <property type="entry name" value="ZF_DBF4"/>
    <property type="match status" value="1"/>
</dbReference>
<evidence type="ECO:0000256" key="5">
    <source>
        <dbReference type="SAM" id="MobiDB-lite"/>
    </source>
</evidence>
<reference evidence="7" key="1">
    <citation type="submission" date="2020-11" db="EMBL/GenBank/DDBJ databases">
        <authorList>
            <person name="Tran Van P."/>
        </authorList>
    </citation>
    <scope>NUCLEOTIDE SEQUENCE</scope>
</reference>
<dbReference type="Gene3D" id="6.10.250.3410">
    <property type="entry name" value="DBF zinc finger"/>
    <property type="match status" value="1"/>
</dbReference>
<dbReference type="PANTHER" id="PTHR15375">
    <property type="entry name" value="ACTIVATOR OF S-PHASE KINASE-RELATED"/>
    <property type="match status" value="1"/>
</dbReference>
<evidence type="ECO:0000256" key="2">
    <source>
        <dbReference type="ARBA" id="ARBA00022771"/>
    </source>
</evidence>
<feature type="region of interest" description="Disordered" evidence="5">
    <location>
        <begin position="381"/>
        <end position="438"/>
    </location>
</feature>
<proteinExistence type="predicted"/>
<dbReference type="InterPro" id="IPR051590">
    <property type="entry name" value="Replication_Regulatory_Kinase"/>
</dbReference>
<keyword evidence="8" id="KW-1185">Reference proteome</keyword>
<dbReference type="GO" id="GO:0043539">
    <property type="term" value="F:protein serine/threonine kinase activator activity"/>
    <property type="evidence" value="ECO:0007669"/>
    <property type="project" value="TreeGrafter"/>
</dbReference>
<dbReference type="GO" id="GO:0031431">
    <property type="term" value="C:Dbf4-dependent protein kinase complex"/>
    <property type="evidence" value="ECO:0007669"/>
    <property type="project" value="TreeGrafter"/>
</dbReference>
<dbReference type="GO" id="GO:0003676">
    <property type="term" value="F:nucleic acid binding"/>
    <property type="evidence" value="ECO:0007669"/>
    <property type="project" value="InterPro"/>
</dbReference>
<evidence type="ECO:0000313" key="8">
    <source>
        <dbReference type="Proteomes" id="UP000728032"/>
    </source>
</evidence>
<evidence type="ECO:0000313" key="7">
    <source>
        <dbReference type="EMBL" id="CAD7653935.1"/>
    </source>
</evidence>
<gene>
    <name evidence="7" type="ORF">ONB1V03_LOCUS10586</name>
</gene>
<dbReference type="EMBL" id="OC922107">
    <property type="protein sequence ID" value="CAD7653935.1"/>
    <property type="molecule type" value="Genomic_DNA"/>
</dbReference>
<dbReference type="InterPro" id="IPR006572">
    <property type="entry name" value="Znf_DBF"/>
</dbReference>
<evidence type="ECO:0000256" key="4">
    <source>
        <dbReference type="PROSITE-ProRule" id="PRU00600"/>
    </source>
</evidence>
<dbReference type="OrthoDB" id="21380at2759"/>
<keyword evidence="3" id="KW-0862">Zinc</keyword>
<organism evidence="7">
    <name type="scientific">Oppiella nova</name>
    <dbReference type="NCBI Taxonomy" id="334625"/>
    <lineage>
        <taxon>Eukaryota</taxon>
        <taxon>Metazoa</taxon>
        <taxon>Ecdysozoa</taxon>
        <taxon>Arthropoda</taxon>
        <taxon>Chelicerata</taxon>
        <taxon>Arachnida</taxon>
        <taxon>Acari</taxon>
        <taxon>Acariformes</taxon>
        <taxon>Sarcoptiformes</taxon>
        <taxon>Oribatida</taxon>
        <taxon>Brachypylina</taxon>
        <taxon>Oppioidea</taxon>
        <taxon>Oppiidae</taxon>
        <taxon>Oppiella</taxon>
    </lineage>
</organism>
<dbReference type="EMBL" id="CAJPVJ010007282">
    <property type="protein sequence ID" value="CAG2171122.1"/>
    <property type="molecule type" value="Genomic_DNA"/>
</dbReference>
<protein>
    <recommendedName>
        <fullName evidence="6">DBF4-type domain-containing protein</fullName>
    </recommendedName>
</protein>
<dbReference type="GO" id="GO:0010571">
    <property type="term" value="P:positive regulation of nuclear cell cycle DNA replication"/>
    <property type="evidence" value="ECO:0007669"/>
    <property type="project" value="TreeGrafter"/>
</dbReference>
<feature type="region of interest" description="Disordered" evidence="5">
    <location>
        <begin position="336"/>
        <end position="357"/>
    </location>
</feature>
<sequence length="462" mass="52538">MAGFEGKNFYFDLENSPQIGRQLHQLIARLGGEIRGFLDHRVKYIITSRPKDQWPPKTTGADKLRQSDACREHTVQSPINLNKNSSFSRGSLLLSKIRANTVNEVKPPALPTDVLERGRFLNITILKDVDVLEFCKNHLSPQVVNDCAVNSAQIKRFNGPNIKVEDNRLQHRPIYKEFFEWPTISYEFHEFLCPFVKKRVQKERVVEPIESLEGLAVKRFNDKQFTNGMNADNKCVNNKTKSHKTKTKTGDKNAKTPPKDVTLIKKNLIKRRRTPAYCEICGTEYEDLSEHLKSEEHETYTKNEDNYKELKGVIQSLQPFLETTSTAAKCVNFDDGSSCESDGEGSEDELPCSPFQSTPNMSTTIQLCGSKHKSHFLPIHDLVGNRSPHEEEARDEVEVAGRHEGRHEDRRSSERSSKTDLEVIPPSISSPKSRSGDKVTLIYNNYTNDSTDSQTNELSLEL</sequence>
<feature type="compositionally biased region" description="Acidic residues" evidence="5">
    <location>
        <begin position="341"/>
        <end position="350"/>
    </location>
</feature>
<dbReference type="AlphaFoldDB" id="A0A7R9M5Z2"/>
<feature type="compositionally biased region" description="Basic and acidic residues" evidence="5">
    <location>
        <begin position="248"/>
        <end position="258"/>
    </location>
</feature>
<name>A0A7R9M5Z2_9ACAR</name>
<dbReference type="Proteomes" id="UP000728032">
    <property type="component" value="Unassembled WGS sequence"/>
</dbReference>
<dbReference type="GO" id="GO:1901987">
    <property type="term" value="P:regulation of cell cycle phase transition"/>
    <property type="evidence" value="ECO:0007669"/>
    <property type="project" value="TreeGrafter"/>
</dbReference>
<evidence type="ECO:0000256" key="1">
    <source>
        <dbReference type="ARBA" id="ARBA00022723"/>
    </source>
</evidence>
<feature type="domain" description="DBF4-type" evidence="6">
    <location>
        <begin position="271"/>
        <end position="320"/>
    </location>
</feature>
<feature type="compositionally biased region" description="Basic and acidic residues" evidence="5">
    <location>
        <begin position="387"/>
        <end position="421"/>
    </location>
</feature>
<dbReference type="Pfam" id="PF07535">
    <property type="entry name" value="zf-DBF"/>
    <property type="match status" value="1"/>
</dbReference>
<accession>A0A7R9M5Z2</accession>
<dbReference type="PANTHER" id="PTHR15375:SF26">
    <property type="entry name" value="PROTEIN CHIFFON"/>
    <property type="match status" value="1"/>
</dbReference>
<dbReference type="SMART" id="SM00586">
    <property type="entry name" value="ZnF_DBF"/>
    <property type="match status" value="1"/>
</dbReference>
<dbReference type="FunFam" id="6.10.250.3410:FF:000001">
    <property type="entry name" value="Protein DBF4 homolog A"/>
    <property type="match status" value="1"/>
</dbReference>
<dbReference type="InterPro" id="IPR038545">
    <property type="entry name" value="Znf_DBF_sf"/>
</dbReference>
<evidence type="ECO:0000259" key="6">
    <source>
        <dbReference type="PROSITE" id="PS51265"/>
    </source>
</evidence>
<keyword evidence="2 4" id="KW-0863">Zinc-finger</keyword>